<comment type="catalytic activity">
    <reaction evidence="17">
        <text>alpha-ribazole + adenosylcob(III)inamide-GDP = adenosylcob(III)alamin + GMP + H(+)</text>
        <dbReference type="Rhea" id="RHEA:16049"/>
        <dbReference type="ChEBI" id="CHEBI:10329"/>
        <dbReference type="ChEBI" id="CHEBI:15378"/>
        <dbReference type="ChEBI" id="CHEBI:18408"/>
        <dbReference type="ChEBI" id="CHEBI:58115"/>
        <dbReference type="ChEBI" id="CHEBI:60487"/>
        <dbReference type="EC" id="2.7.8.26"/>
    </reaction>
</comment>
<protein>
    <recommendedName>
        <fullName evidence="6">Adenosylcobinamide-GDP ribazoletransferase</fullName>
        <ecNumber evidence="5">2.7.8.26</ecNumber>
    </recommendedName>
    <alternativeName>
        <fullName evidence="16">Cobalamin synthase</fullName>
    </alternativeName>
    <alternativeName>
        <fullName evidence="15">Cobalamin-5'-phosphate synthase</fullName>
    </alternativeName>
</protein>
<keyword evidence="10 19" id="KW-0812">Transmembrane</keyword>
<keyword evidence="12 19" id="KW-1133">Transmembrane helix</keyword>
<evidence type="ECO:0000256" key="12">
    <source>
        <dbReference type="ARBA" id="ARBA00022989"/>
    </source>
</evidence>
<evidence type="ECO:0000256" key="19">
    <source>
        <dbReference type="SAM" id="Phobius"/>
    </source>
</evidence>
<keyword evidence="7" id="KW-1003">Cell membrane</keyword>
<name>A0A382CA26_9ZZZZ</name>
<evidence type="ECO:0000256" key="7">
    <source>
        <dbReference type="ARBA" id="ARBA00022475"/>
    </source>
</evidence>
<sequence length="274" mass="29510">MAKKTSKGKVAEVVEEQPTLEVKQDWMDDLQICLTFLTRIPIPGGLVISNPSVAQATRFFPIIGSLIGLVGVIVATIADILGLPFEVCILIALLSMILITGALHEDGFARTADAISRRVENKEQRLEIFRDSHVGVVGILALIFAVAVKWAALATFSLGWALVGLFLMAVISRGGLPIFMRYLAPSEEDDHSKWLEQPEFDRSTVSAILALLVSFFAVGFWITIAIIIVLTIVTGLASWLATSLFGGKTIHALGALQQLSEICIILTIAALGGD</sequence>
<comment type="subcellular location">
    <subcellularLocation>
        <location evidence="2">Cell membrane</location>
        <topology evidence="2">Multi-pass membrane protein</topology>
    </subcellularLocation>
</comment>
<dbReference type="HAMAP" id="MF_00719">
    <property type="entry name" value="CobS"/>
    <property type="match status" value="1"/>
</dbReference>
<dbReference type="PANTHER" id="PTHR34148:SF1">
    <property type="entry name" value="ADENOSYLCOBINAMIDE-GDP RIBAZOLETRANSFERASE"/>
    <property type="match status" value="1"/>
</dbReference>
<dbReference type="GO" id="GO:0051073">
    <property type="term" value="F:adenosylcobinamide-GDP ribazoletransferase activity"/>
    <property type="evidence" value="ECO:0007669"/>
    <property type="project" value="UniProtKB-EC"/>
</dbReference>
<feature type="transmembrane region" description="Helical" evidence="19">
    <location>
        <begin position="250"/>
        <end position="271"/>
    </location>
</feature>
<feature type="transmembrane region" description="Helical" evidence="19">
    <location>
        <begin position="205"/>
        <end position="238"/>
    </location>
</feature>
<comment type="similarity">
    <text evidence="4">Belongs to the CobS family.</text>
</comment>
<comment type="catalytic activity">
    <reaction evidence="18">
        <text>alpha-ribazole 5'-phosphate + adenosylcob(III)inamide-GDP = adenosylcob(III)alamin 5'-phosphate + GMP + H(+)</text>
        <dbReference type="Rhea" id="RHEA:23560"/>
        <dbReference type="ChEBI" id="CHEBI:15378"/>
        <dbReference type="ChEBI" id="CHEBI:57918"/>
        <dbReference type="ChEBI" id="CHEBI:58115"/>
        <dbReference type="ChEBI" id="CHEBI:60487"/>
        <dbReference type="ChEBI" id="CHEBI:60493"/>
        <dbReference type="EC" id="2.7.8.26"/>
    </reaction>
</comment>
<evidence type="ECO:0000256" key="11">
    <source>
        <dbReference type="ARBA" id="ARBA00022842"/>
    </source>
</evidence>
<evidence type="ECO:0000256" key="15">
    <source>
        <dbReference type="ARBA" id="ARBA00032605"/>
    </source>
</evidence>
<feature type="transmembrane region" description="Helical" evidence="19">
    <location>
        <begin position="83"/>
        <end position="103"/>
    </location>
</feature>
<dbReference type="AlphaFoldDB" id="A0A382CA26"/>
<evidence type="ECO:0000256" key="16">
    <source>
        <dbReference type="ARBA" id="ARBA00032853"/>
    </source>
</evidence>
<comment type="cofactor">
    <cofactor evidence="1">
        <name>Mg(2+)</name>
        <dbReference type="ChEBI" id="CHEBI:18420"/>
    </cofactor>
</comment>
<dbReference type="EMBL" id="UINC01033416">
    <property type="protein sequence ID" value="SVB22672.1"/>
    <property type="molecule type" value="Genomic_DNA"/>
</dbReference>
<evidence type="ECO:0000256" key="4">
    <source>
        <dbReference type="ARBA" id="ARBA00010561"/>
    </source>
</evidence>
<evidence type="ECO:0000256" key="5">
    <source>
        <dbReference type="ARBA" id="ARBA00013200"/>
    </source>
</evidence>
<keyword evidence="13 19" id="KW-0472">Membrane</keyword>
<evidence type="ECO:0000256" key="3">
    <source>
        <dbReference type="ARBA" id="ARBA00004663"/>
    </source>
</evidence>
<evidence type="ECO:0000313" key="20">
    <source>
        <dbReference type="EMBL" id="SVB22672.1"/>
    </source>
</evidence>
<keyword evidence="9" id="KW-0808">Transferase</keyword>
<dbReference type="GO" id="GO:0009236">
    <property type="term" value="P:cobalamin biosynthetic process"/>
    <property type="evidence" value="ECO:0007669"/>
    <property type="project" value="UniProtKB-UniPathway"/>
</dbReference>
<gene>
    <name evidence="20" type="ORF">METZ01_LOCUS175526</name>
</gene>
<dbReference type="PANTHER" id="PTHR34148">
    <property type="entry name" value="ADENOSYLCOBINAMIDE-GDP RIBAZOLETRANSFERASE"/>
    <property type="match status" value="1"/>
</dbReference>
<keyword evidence="11" id="KW-0460">Magnesium</keyword>
<evidence type="ECO:0000256" key="6">
    <source>
        <dbReference type="ARBA" id="ARBA00015850"/>
    </source>
</evidence>
<feature type="transmembrane region" description="Helical" evidence="19">
    <location>
        <begin position="158"/>
        <end position="184"/>
    </location>
</feature>
<keyword evidence="8" id="KW-0169">Cobalamin biosynthesis</keyword>
<organism evidence="20">
    <name type="scientific">marine metagenome</name>
    <dbReference type="NCBI Taxonomy" id="408172"/>
    <lineage>
        <taxon>unclassified sequences</taxon>
        <taxon>metagenomes</taxon>
        <taxon>ecological metagenomes</taxon>
    </lineage>
</organism>
<reference evidence="20" key="1">
    <citation type="submission" date="2018-05" db="EMBL/GenBank/DDBJ databases">
        <authorList>
            <person name="Lanie J.A."/>
            <person name="Ng W.-L."/>
            <person name="Kazmierczak K.M."/>
            <person name="Andrzejewski T.M."/>
            <person name="Davidsen T.M."/>
            <person name="Wayne K.J."/>
            <person name="Tettelin H."/>
            <person name="Glass J.I."/>
            <person name="Rusch D."/>
            <person name="Podicherti R."/>
            <person name="Tsui H.-C.T."/>
            <person name="Winkler M.E."/>
        </authorList>
    </citation>
    <scope>NUCLEOTIDE SEQUENCE</scope>
</reference>
<evidence type="ECO:0000256" key="18">
    <source>
        <dbReference type="ARBA" id="ARBA00049504"/>
    </source>
</evidence>
<accession>A0A382CA26</accession>
<comment type="pathway">
    <text evidence="3">Cofactor biosynthesis; adenosylcobalamin biosynthesis; adenosylcobalamin from cob(II)yrinate a,c-diamide: step 7/7.</text>
</comment>
<dbReference type="InterPro" id="IPR003805">
    <property type="entry name" value="CobS"/>
</dbReference>
<proteinExistence type="inferred from homology"/>
<evidence type="ECO:0000256" key="8">
    <source>
        <dbReference type="ARBA" id="ARBA00022573"/>
    </source>
</evidence>
<evidence type="ECO:0000256" key="17">
    <source>
        <dbReference type="ARBA" id="ARBA00048623"/>
    </source>
</evidence>
<dbReference type="Pfam" id="PF02654">
    <property type="entry name" value="CobS"/>
    <property type="match status" value="1"/>
</dbReference>
<feature type="transmembrane region" description="Helical" evidence="19">
    <location>
        <begin position="59"/>
        <end position="77"/>
    </location>
</feature>
<evidence type="ECO:0000256" key="13">
    <source>
        <dbReference type="ARBA" id="ARBA00023136"/>
    </source>
</evidence>
<evidence type="ECO:0000256" key="1">
    <source>
        <dbReference type="ARBA" id="ARBA00001946"/>
    </source>
</evidence>
<feature type="transmembrane region" description="Helical" evidence="19">
    <location>
        <begin position="134"/>
        <end position="152"/>
    </location>
</feature>
<comment type="function">
    <text evidence="14">Joins adenosylcobinamide-GDP and alpha-ribazole to generate adenosylcobalamin (Ado-cobalamin). Also synthesizes adenosylcobalamin 5'-phosphate from adenosylcobinamide-GDP and alpha-ribazole 5'-phosphate.</text>
</comment>
<dbReference type="GO" id="GO:0005886">
    <property type="term" value="C:plasma membrane"/>
    <property type="evidence" value="ECO:0007669"/>
    <property type="project" value="UniProtKB-SubCell"/>
</dbReference>
<dbReference type="EC" id="2.7.8.26" evidence="5"/>
<evidence type="ECO:0000256" key="14">
    <source>
        <dbReference type="ARBA" id="ARBA00025228"/>
    </source>
</evidence>
<evidence type="ECO:0000256" key="9">
    <source>
        <dbReference type="ARBA" id="ARBA00022679"/>
    </source>
</evidence>
<evidence type="ECO:0000256" key="10">
    <source>
        <dbReference type="ARBA" id="ARBA00022692"/>
    </source>
</evidence>
<dbReference type="GO" id="GO:0008818">
    <property type="term" value="F:cobalamin 5'-phosphate synthase activity"/>
    <property type="evidence" value="ECO:0007669"/>
    <property type="project" value="InterPro"/>
</dbReference>
<evidence type="ECO:0000256" key="2">
    <source>
        <dbReference type="ARBA" id="ARBA00004651"/>
    </source>
</evidence>
<dbReference type="UniPathway" id="UPA00148">
    <property type="reaction ID" value="UER00238"/>
</dbReference>